<protein>
    <recommendedName>
        <fullName evidence="4">Lipoprotein</fullName>
    </recommendedName>
</protein>
<name>A0A2X2DDM5_PROMI</name>
<dbReference type="AlphaFoldDB" id="A0A2X2DDM5"/>
<reference evidence="2 3" key="1">
    <citation type="submission" date="2018-06" db="EMBL/GenBank/DDBJ databases">
        <authorList>
            <consortium name="Pathogen Informatics"/>
            <person name="Doyle S."/>
        </authorList>
    </citation>
    <scope>NUCLEOTIDE SEQUENCE [LARGE SCALE GENOMIC DNA]</scope>
    <source>
        <strain evidence="2 3">NCTC10975</strain>
    </source>
</reference>
<dbReference type="RefSeq" id="WP_151252797.1">
    <property type="nucleotide sequence ID" value="NZ_JAQRBS010000001.1"/>
</dbReference>
<feature type="signal peptide" evidence="1">
    <location>
        <begin position="1"/>
        <end position="20"/>
    </location>
</feature>
<evidence type="ECO:0000313" key="2">
    <source>
        <dbReference type="EMBL" id="SPY93829.1"/>
    </source>
</evidence>
<evidence type="ECO:0000256" key="1">
    <source>
        <dbReference type="SAM" id="SignalP"/>
    </source>
</evidence>
<dbReference type="EMBL" id="UAUE01000001">
    <property type="protein sequence ID" value="SPY93829.1"/>
    <property type="molecule type" value="Genomic_DNA"/>
</dbReference>
<proteinExistence type="predicted"/>
<evidence type="ECO:0008006" key="4">
    <source>
        <dbReference type="Google" id="ProtNLM"/>
    </source>
</evidence>
<evidence type="ECO:0000313" key="3">
    <source>
        <dbReference type="Proteomes" id="UP000251485"/>
    </source>
</evidence>
<dbReference type="Proteomes" id="UP000251485">
    <property type="component" value="Unassembled WGS sequence"/>
</dbReference>
<organism evidence="2 3">
    <name type="scientific">Proteus mirabilis</name>
    <dbReference type="NCBI Taxonomy" id="584"/>
    <lineage>
        <taxon>Bacteria</taxon>
        <taxon>Pseudomonadati</taxon>
        <taxon>Pseudomonadota</taxon>
        <taxon>Gammaproteobacteria</taxon>
        <taxon>Enterobacterales</taxon>
        <taxon>Morganellaceae</taxon>
        <taxon>Proteus</taxon>
    </lineage>
</organism>
<keyword evidence="1" id="KW-0732">Signal</keyword>
<gene>
    <name evidence="2" type="ORF">NCTC10975_00154</name>
</gene>
<sequence length="156" mass="17795">MKKLLFGFIFSLICSTPVLAGWQYTTDVDEMRGNTSYYGVLSNETNSKLDDEKLNIILFSPDDELITSMEIQTLKSPINCTSSNCKALVKFGDNPIETILYAVVTPERNFIVPIEYMEFVRKIKNSEVVYIELPIEGKGTQQFKFKTAGLKWEVEQ</sequence>
<accession>A0A2X2DDM5</accession>
<feature type="chain" id="PRO_5015941618" description="Lipoprotein" evidence="1">
    <location>
        <begin position="21"/>
        <end position="156"/>
    </location>
</feature>